<proteinExistence type="predicted"/>
<dbReference type="Pfam" id="PF05709">
    <property type="entry name" value="Sipho_tail"/>
    <property type="match status" value="1"/>
</dbReference>
<gene>
    <name evidence="2" type="ORF">DFP95_12156</name>
</gene>
<evidence type="ECO:0000313" key="3">
    <source>
        <dbReference type="Proteomes" id="UP000256869"/>
    </source>
</evidence>
<dbReference type="OrthoDB" id="3078561at2"/>
<organism evidence="2 3">
    <name type="scientific">Cohnella lupini</name>
    <dbReference type="NCBI Taxonomy" id="1294267"/>
    <lineage>
        <taxon>Bacteria</taxon>
        <taxon>Bacillati</taxon>
        <taxon>Bacillota</taxon>
        <taxon>Bacilli</taxon>
        <taxon>Bacillales</taxon>
        <taxon>Paenibacillaceae</taxon>
        <taxon>Cohnella</taxon>
    </lineage>
</organism>
<protein>
    <submittedName>
        <fullName evidence="2">Tail protein</fullName>
    </submittedName>
</protein>
<dbReference type="AlphaFoldDB" id="A0A3D9HZG4"/>
<accession>A0A3D9HZG4</accession>
<feature type="domain" description="Siphovirus-type tail component RIFT-related" evidence="1">
    <location>
        <begin position="15"/>
        <end position="127"/>
    </location>
</feature>
<dbReference type="InterPro" id="IPR008841">
    <property type="entry name" value="Siphovirus-type_tail_N"/>
</dbReference>
<dbReference type="Gene3D" id="2.40.30.200">
    <property type="match status" value="1"/>
</dbReference>
<keyword evidence="3" id="KW-1185">Reference proteome</keyword>
<comment type="caution">
    <text evidence="2">The sequence shown here is derived from an EMBL/GenBank/DDBJ whole genome shotgun (WGS) entry which is preliminary data.</text>
</comment>
<name>A0A3D9HZG4_9BACL</name>
<evidence type="ECO:0000313" key="2">
    <source>
        <dbReference type="EMBL" id="RED54800.1"/>
    </source>
</evidence>
<dbReference type="Proteomes" id="UP000256869">
    <property type="component" value="Unassembled WGS sequence"/>
</dbReference>
<reference evidence="2 3" key="1">
    <citation type="submission" date="2018-07" db="EMBL/GenBank/DDBJ databases">
        <title>Genomic Encyclopedia of Type Strains, Phase III (KMG-III): the genomes of soil and plant-associated and newly described type strains.</title>
        <authorList>
            <person name="Whitman W."/>
        </authorList>
    </citation>
    <scope>NUCLEOTIDE SEQUENCE [LARGE SCALE GENOMIC DNA]</scope>
    <source>
        <strain evidence="2 3">CECT 8236</strain>
    </source>
</reference>
<sequence>MLSTIRLDGIDNLDLNFHVLRGSAYPVLPNTVERVLSIPGKNGAWHFGSDLDVKQFDFICAINAQNAEQLQQYVSSLASFLVDIYGKPRELKLVLLSQPDREYIARYSGSSPLDRNVGYGEFTLPLIAFDPFGYSQENIYETTITTTTFQTVISSDGNVRTEPIIELKNNGSTTLASFTIQNEYQAD</sequence>
<dbReference type="RefSeq" id="WP_115995160.1">
    <property type="nucleotide sequence ID" value="NZ_QRDY01000021.1"/>
</dbReference>
<evidence type="ECO:0000259" key="1">
    <source>
        <dbReference type="Pfam" id="PF05709"/>
    </source>
</evidence>
<dbReference type="EMBL" id="QRDY01000021">
    <property type="protein sequence ID" value="RED54800.1"/>
    <property type="molecule type" value="Genomic_DNA"/>
</dbReference>